<keyword evidence="6" id="KW-0808">Transferase</keyword>
<keyword evidence="7" id="KW-1185">Reference proteome</keyword>
<dbReference type="SUPFAM" id="SSF48452">
    <property type="entry name" value="TPR-like"/>
    <property type="match status" value="1"/>
</dbReference>
<proteinExistence type="predicted"/>
<dbReference type="CDD" id="cd14014">
    <property type="entry name" value="STKc_PknB_like"/>
    <property type="match status" value="1"/>
</dbReference>
<dbReference type="InterPro" id="IPR017441">
    <property type="entry name" value="Protein_kinase_ATP_BS"/>
</dbReference>
<evidence type="ECO:0000256" key="2">
    <source>
        <dbReference type="ARBA" id="ARBA00022840"/>
    </source>
</evidence>
<dbReference type="Gene3D" id="3.40.50.300">
    <property type="entry name" value="P-loop containing nucleotide triphosphate hydrolases"/>
    <property type="match status" value="1"/>
</dbReference>
<dbReference type="InterPro" id="IPR058852">
    <property type="entry name" value="HTH_77"/>
</dbReference>
<keyword evidence="1 4" id="KW-0547">Nucleotide-binding</keyword>
<feature type="binding site" evidence="4">
    <location>
        <position position="46"/>
    </location>
    <ligand>
        <name>ATP</name>
        <dbReference type="ChEBI" id="CHEBI:30616"/>
    </ligand>
</feature>
<keyword evidence="6" id="KW-0418">Kinase</keyword>
<dbReference type="InterPro" id="IPR049945">
    <property type="entry name" value="AAA_22"/>
</dbReference>
<sequence length="1013" mass="111146">MLIDAATLADELVAAGFDMVVEIGRGTYGIVFRCVEPDLERFVAVKVLTLSRDSDEGARFVREQHAMSRLSSHPSVVEILRVGVTHENHPYIVMPYYSEGSLENLIQSSGRLTVPSGLHIAASITRALAAAHRLGIVHRDVKPANVLVGDTGAAVLGDFGIAHIPGGFVTGTDTITGSPAFTAPEVLAGYPATSAADVYSLGGTVFAALTGHVLFQRRSGEKLFTQFVRIAARTASELAEADLPTDVSDIIENAMADSPSDRPTTDELVELLVESAEAHDTHTVAAPRHAQNTNTNTTRVEATVGNFLTRNAAFVGRKIEMREAEHAFGRCRLLTLAGPGGVGKTTLATQLASRNRDNFKDGTWMVELGEQRDPSLLFPMVATALRLSGRRTAHLDDIIDHLYERNLLLVIDNCEHMVGDVAIFLDAVLKRAPGVHILATSREPLNLADEQILRVLPMTLPDSDAATTLKDLTHYDAVALFLDRARTAAPGFELTVDNQDDVVDICQQLEGIPLAIELAAARLATLSPHQLAHRLSDRFSLLNHGYRNLPDRQRTLRMCIDWSYDLCTPVERVLWHRVSVFANEFELDAVEGICGTGMTPSQILDTLDSLVEKSIILRGQSGSTVTFRLLVMVRDYGRTPADESSEFLETVPLRDTWYQALVERANDSWIGPQQLSWLDRLERELPNLREILQNCITNPEPDGTRLGLQIASGLFNYWTSRGQPAEGRTWLRHLLRSNECSSTYEVARGLASASILAELQGDLDEGERLVSQGMRLLDQTADRRAWAVINHADGLTALFSGDLGRATMRLESSSVYFGHSGEVARQVESLELLGLSAELLGESEKAITSFEQAVEITERAGECVYRSYSLWGIAISVWRQGDWRRAQILLKDALSLSYQAEHQIAAAVELEGMAWITADEDAERAAILLGSAQSLGLNSGCSASFIPSLFDCHDSCADTVRQTLGTREAAAAIRYGRSLNFSEAIRYALHNLKPKIDIQVNDRPIGWYRPIET</sequence>
<dbReference type="PROSITE" id="PS50005">
    <property type="entry name" value="TPR"/>
    <property type="match status" value="1"/>
</dbReference>
<accession>A0ABT4MGD8</accession>
<dbReference type="EMBL" id="JAPWIJ010000005">
    <property type="protein sequence ID" value="MCZ4519490.1"/>
    <property type="molecule type" value="Genomic_DNA"/>
</dbReference>
<dbReference type="PROSITE" id="PS00108">
    <property type="entry name" value="PROTEIN_KINASE_ST"/>
    <property type="match status" value="1"/>
</dbReference>
<dbReference type="InterPro" id="IPR011009">
    <property type="entry name" value="Kinase-like_dom_sf"/>
</dbReference>
<protein>
    <submittedName>
        <fullName evidence="6">Protein kinase</fullName>
    </submittedName>
</protein>
<dbReference type="InterPro" id="IPR000719">
    <property type="entry name" value="Prot_kinase_dom"/>
</dbReference>
<evidence type="ECO:0000256" key="1">
    <source>
        <dbReference type="ARBA" id="ARBA00022741"/>
    </source>
</evidence>
<dbReference type="Proteomes" id="UP001081071">
    <property type="component" value="Unassembled WGS sequence"/>
</dbReference>
<dbReference type="PROSITE" id="PS50011">
    <property type="entry name" value="PROTEIN_KINASE_DOM"/>
    <property type="match status" value="1"/>
</dbReference>
<evidence type="ECO:0000313" key="6">
    <source>
        <dbReference type="EMBL" id="MCZ4519490.1"/>
    </source>
</evidence>
<dbReference type="PRINTS" id="PR00364">
    <property type="entry name" value="DISEASERSIST"/>
</dbReference>
<organism evidence="6 7">
    <name type="scientific">Rhodococcus ruber</name>
    <dbReference type="NCBI Taxonomy" id="1830"/>
    <lineage>
        <taxon>Bacteria</taxon>
        <taxon>Bacillati</taxon>
        <taxon>Actinomycetota</taxon>
        <taxon>Actinomycetes</taxon>
        <taxon>Mycobacteriales</taxon>
        <taxon>Nocardiaceae</taxon>
        <taxon>Rhodococcus</taxon>
    </lineage>
</organism>
<dbReference type="InterPro" id="IPR019734">
    <property type="entry name" value="TPR_rpt"/>
</dbReference>
<feature type="domain" description="Protein kinase" evidence="5">
    <location>
        <begin position="17"/>
        <end position="282"/>
    </location>
</feature>
<evidence type="ECO:0000313" key="7">
    <source>
        <dbReference type="Proteomes" id="UP001081071"/>
    </source>
</evidence>
<dbReference type="InterPro" id="IPR008271">
    <property type="entry name" value="Ser/Thr_kinase_AS"/>
</dbReference>
<dbReference type="PANTHER" id="PTHR47691:SF3">
    <property type="entry name" value="HTH-TYPE TRANSCRIPTIONAL REGULATOR RV0890C-RELATED"/>
    <property type="match status" value="1"/>
</dbReference>
<dbReference type="SMART" id="SM00220">
    <property type="entry name" value="S_TKc"/>
    <property type="match status" value="1"/>
</dbReference>
<dbReference type="SUPFAM" id="SSF52540">
    <property type="entry name" value="P-loop containing nucleoside triphosphate hydrolases"/>
    <property type="match status" value="1"/>
</dbReference>
<dbReference type="Pfam" id="PF25872">
    <property type="entry name" value="HTH_77"/>
    <property type="match status" value="1"/>
</dbReference>
<dbReference type="InterPro" id="IPR011990">
    <property type="entry name" value="TPR-like_helical_dom_sf"/>
</dbReference>
<dbReference type="PANTHER" id="PTHR47691">
    <property type="entry name" value="REGULATOR-RELATED"/>
    <property type="match status" value="1"/>
</dbReference>
<dbReference type="GO" id="GO:0016301">
    <property type="term" value="F:kinase activity"/>
    <property type="evidence" value="ECO:0007669"/>
    <property type="project" value="UniProtKB-KW"/>
</dbReference>
<feature type="repeat" description="TPR" evidence="3">
    <location>
        <begin position="827"/>
        <end position="860"/>
    </location>
</feature>
<dbReference type="Gene3D" id="1.10.510.10">
    <property type="entry name" value="Transferase(Phosphotransferase) domain 1"/>
    <property type="match status" value="1"/>
</dbReference>
<dbReference type="PROSITE" id="PS00107">
    <property type="entry name" value="PROTEIN_KINASE_ATP"/>
    <property type="match status" value="1"/>
</dbReference>
<dbReference type="InterPro" id="IPR027417">
    <property type="entry name" value="P-loop_NTPase"/>
</dbReference>
<dbReference type="Pfam" id="PF13401">
    <property type="entry name" value="AAA_22"/>
    <property type="match status" value="1"/>
</dbReference>
<dbReference type="SUPFAM" id="SSF56112">
    <property type="entry name" value="Protein kinase-like (PK-like)"/>
    <property type="match status" value="1"/>
</dbReference>
<dbReference type="RefSeq" id="WP_269604873.1">
    <property type="nucleotide sequence ID" value="NZ_JAPWIJ010000005.1"/>
</dbReference>
<gene>
    <name evidence="6" type="ORF">O4220_13280</name>
</gene>
<reference evidence="6" key="1">
    <citation type="submission" date="2022-12" db="EMBL/GenBank/DDBJ databases">
        <authorList>
            <person name="Krivoruchko A.V."/>
            <person name="Elkin A."/>
        </authorList>
    </citation>
    <scope>NUCLEOTIDE SEQUENCE</scope>
    <source>
        <strain evidence="6">IEGM 1391</strain>
    </source>
</reference>
<dbReference type="Pfam" id="PF13424">
    <property type="entry name" value="TPR_12"/>
    <property type="match status" value="1"/>
</dbReference>
<evidence type="ECO:0000259" key="5">
    <source>
        <dbReference type="PROSITE" id="PS50011"/>
    </source>
</evidence>
<evidence type="ECO:0000256" key="4">
    <source>
        <dbReference type="PROSITE-ProRule" id="PRU10141"/>
    </source>
</evidence>
<dbReference type="Gene3D" id="3.30.200.20">
    <property type="entry name" value="Phosphorylase Kinase, domain 1"/>
    <property type="match status" value="1"/>
</dbReference>
<keyword evidence="3" id="KW-0802">TPR repeat</keyword>
<name>A0ABT4MGD8_9NOCA</name>
<keyword evidence="2 4" id="KW-0067">ATP-binding</keyword>
<dbReference type="Pfam" id="PF00069">
    <property type="entry name" value="Pkinase"/>
    <property type="match status" value="1"/>
</dbReference>
<dbReference type="Gene3D" id="1.25.40.10">
    <property type="entry name" value="Tetratricopeptide repeat domain"/>
    <property type="match status" value="1"/>
</dbReference>
<evidence type="ECO:0000256" key="3">
    <source>
        <dbReference type="PROSITE-ProRule" id="PRU00339"/>
    </source>
</evidence>
<comment type="caution">
    <text evidence="6">The sequence shown here is derived from an EMBL/GenBank/DDBJ whole genome shotgun (WGS) entry which is preliminary data.</text>
</comment>